<dbReference type="AlphaFoldDB" id="A0A0A9AS03"/>
<dbReference type="EMBL" id="GBRH01246220">
    <property type="protein sequence ID" value="JAD51675.1"/>
    <property type="molecule type" value="Transcribed_RNA"/>
</dbReference>
<proteinExistence type="predicted"/>
<evidence type="ECO:0000313" key="2">
    <source>
        <dbReference type="EMBL" id="JAD51675.1"/>
    </source>
</evidence>
<organism evidence="2">
    <name type="scientific">Arundo donax</name>
    <name type="common">Giant reed</name>
    <name type="synonym">Donax arundinaceus</name>
    <dbReference type="NCBI Taxonomy" id="35708"/>
    <lineage>
        <taxon>Eukaryota</taxon>
        <taxon>Viridiplantae</taxon>
        <taxon>Streptophyta</taxon>
        <taxon>Embryophyta</taxon>
        <taxon>Tracheophyta</taxon>
        <taxon>Spermatophyta</taxon>
        <taxon>Magnoliopsida</taxon>
        <taxon>Liliopsida</taxon>
        <taxon>Poales</taxon>
        <taxon>Poaceae</taxon>
        <taxon>PACMAD clade</taxon>
        <taxon>Arundinoideae</taxon>
        <taxon>Arundineae</taxon>
        <taxon>Arundo</taxon>
    </lineage>
</organism>
<feature type="compositionally biased region" description="Basic and acidic residues" evidence="1">
    <location>
        <begin position="8"/>
        <end position="19"/>
    </location>
</feature>
<feature type="region of interest" description="Disordered" evidence="1">
    <location>
        <begin position="1"/>
        <end position="43"/>
    </location>
</feature>
<sequence>MFVSAPVEMRRTEDGGDLRRRTRGGPKSEDSAKVWEGGQGIWY</sequence>
<evidence type="ECO:0000256" key="1">
    <source>
        <dbReference type="SAM" id="MobiDB-lite"/>
    </source>
</evidence>
<accession>A0A0A9AS03</accession>
<reference evidence="2" key="2">
    <citation type="journal article" date="2015" name="Data Brief">
        <title>Shoot transcriptome of the giant reed, Arundo donax.</title>
        <authorList>
            <person name="Barrero R.A."/>
            <person name="Guerrero F.D."/>
            <person name="Moolhuijzen P."/>
            <person name="Goolsby J.A."/>
            <person name="Tidwell J."/>
            <person name="Bellgard S.E."/>
            <person name="Bellgard M.I."/>
        </authorList>
    </citation>
    <scope>NUCLEOTIDE SEQUENCE</scope>
    <source>
        <tissue evidence="2">Shoot tissue taken approximately 20 cm above the soil surface</tissue>
    </source>
</reference>
<reference evidence="2" key="1">
    <citation type="submission" date="2014-09" db="EMBL/GenBank/DDBJ databases">
        <authorList>
            <person name="Magalhaes I.L.F."/>
            <person name="Oliveira U."/>
            <person name="Santos F.R."/>
            <person name="Vidigal T.H.D.A."/>
            <person name="Brescovit A.D."/>
            <person name="Santos A.J."/>
        </authorList>
    </citation>
    <scope>NUCLEOTIDE SEQUENCE</scope>
    <source>
        <tissue evidence="2">Shoot tissue taken approximately 20 cm above the soil surface</tissue>
    </source>
</reference>
<protein>
    <submittedName>
        <fullName evidence="2">Uncharacterized protein</fullName>
    </submittedName>
</protein>
<name>A0A0A9AS03_ARUDO</name>